<dbReference type="PANTHER" id="PTHR40470:SF1">
    <property type="entry name" value="PHYTANOYL-COA DIOXYGENASE FAMILY PROTEIN (AFU_ORTHOLOGUE AFUA_2G15850)"/>
    <property type="match status" value="1"/>
</dbReference>
<proteinExistence type="predicted"/>
<protein>
    <submittedName>
        <fullName evidence="1">Phytanoyl-CoA dioxygenase family protein</fullName>
    </submittedName>
</protein>
<dbReference type="PANTHER" id="PTHR40470">
    <property type="entry name" value="PHYTANOYL-COA DIOXYGENASE FAMILY PROTEIN (AFU_ORTHOLOGUE AFUA_2G15850)"/>
    <property type="match status" value="1"/>
</dbReference>
<dbReference type="RefSeq" id="WP_175598335.1">
    <property type="nucleotide sequence ID" value="NZ_JABWGO010000001.1"/>
</dbReference>
<reference evidence="1 2" key="1">
    <citation type="submission" date="2020-06" db="EMBL/GenBank/DDBJ databases">
        <authorList>
            <person name="Chanama M."/>
        </authorList>
    </citation>
    <scope>NUCLEOTIDE SEQUENCE [LARGE SCALE GENOMIC DNA]</scope>
    <source>
        <strain evidence="1 2">TBRC6557</strain>
    </source>
</reference>
<name>A0A7Y6IKR4_9ACTN</name>
<dbReference type="Pfam" id="PF05721">
    <property type="entry name" value="PhyH"/>
    <property type="match status" value="1"/>
</dbReference>
<dbReference type="EMBL" id="JABWGO010000001">
    <property type="protein sequence ID" value="NUW38694.1"/>
    <property type="molecule type" value="Genomic_DNA"/>
</dbReference>
<dbReference type="Gene3D" id="2.60.120.620">
    <property type="entry name" value="q2cbj1_9rhob like domain"/>
    <property type="match status" value="1"/>
</dbReference>
<keyword evidence="1" id="KW-0560">Oxidoreductase</keyword>
<evidence type="ECO:0000313" key="2">
    <source>
        <dbReference type="Proteomes" id="UP000546126"/>
    </source>
</evidence>
<sequence length="284" mass="33160">MESNMLRFRRAGHLVIPDLLTRQQIERLRAAVGRLRSQVESTPAAFKVRYTERSGADFDTWGVEHVFALPAYQDEFGEILEDGRVVQHAREVLDDDRLRFWRAHVYWEPRRVGYSLYWHRDYGEHDHYDPEGVPTHAHFNLCLWDDSSLRIVPGSHRRPLTPAEDALRRAKSADPIENEQVIRCKAGDMLMMNAHLLHRAACSAGTPRGVIHIELQAYRESTGGHGSWRYMREPGFLSRMPPTVRELMRNAIEWDDAHPLSLRELTHGRRLSREFEQHEARERS</sequence>
<dbReference type="InterPro" id="IPR008775">
    <property type="entry name" value="Phytyl_CoA_dOase-like"/>
</dbReference>
<dbReference type="Proteomes" id="UP000546126">
    <property type="component" value="Unassembled WGS sequence"/>
</dbReference>
<dbReference type="AlphaFoldDB" id="A0A7Y6IKR4"/>
<keyword evidence="1" id="KW-0223">Dioxygenase</keyword>
<dbReference type="SUPFAM" id="SSF51197">
    <property type="entry name" value="Clavaminate synthase-like"/>
    <property type="match status" value="1"/>
</dbReference>
<keyword evidence="2" id="KW-1185">Reference proteome</keyword>
<gene>
    <name evidence="1" type="ORF">HT134_00930</name>
</gene>
<dbReference type="GO" id="GO:0016706">
    <property type="term" value="F:2-oxoglutarate-dependent dioxygenase activity"/>
    <property type="evidence" value="ECO:0007669"/>
    <property type="project" value="UniProtKB-ARBA"/>
</dbReference>
<comment type="caution">
    <text evidence="1">The sequence shown here is derived from an EMBL/GenBank/DDBJ whole genome shotgun (WGS) entry which is preliminary data.</text>
</comment>
<evidence type="ECO:0000313" key="1">
    <source>
        <dbReference type="EMBL" id="NUW38694.1"/>
    </source>
</evidence>
<accession>A0A7Y6IKR4</accession>
<organism evidence="1 2">
    <name type="scientific">Nonomuraea rhodomycinica</name>
    <dbReference type="NCBI Taxonomy" id="1712872"/>
    <lineage>
        <taxon>Bacteria</taxon>
        <taxon>Bacillati</taxon>
        <taxon>Actinomycetota</taxon>
        <taxon>Actinomycetes</taxon>
        <taxon>Streptosporangiales</taxon>
        <taxon>Streptosporangiaceae</taxon>
        <taxon>Nonomuraea</taxon>
    </lineage>
</organism>